<dbReference type="EMBL" id="BAABAQ010000004">
    <property type="protein sequence ID" value="GAA4190932.1"/>
    <property type="molecule type" value="Genomic_DNA"/>
</dbReference>
<comment type="caution">
    <text evidence="1">The sequence shown here is derived from an EMBL/GenBank/DDBJ whole genome shotgun (WGS) entry which is preliminary data.</text>
</comment>
<sequence length="71" mass="7394">MAFAAGYLPLIVVHAGRTLGPPRPPARVCLFDLGGIALIAMAALAPAPRTSLWAHPGRGPLTRAAGVARRW</sequence>
<gene>
    <name evidence="1" type="ORF">GCM10022252_30000</name>
</gene>
<evidence type="ECO:0000313" key="1">
    <source>
        <dbReference type="EMBL" id="GAA4190932.1"/>
    </source>
</evidence>
<protein>
    <submittedName>
        <fullName evidence="1">Uncharacterized protein</fullName>
    </submittedName>
</protein>
<reference evidence="2" key="1">
    <citation type="journal article" date="2019" name="Int. J. Syst. Evol. Microbiol.">
        <title>The Global Catalogue of Microorganisms (GCM) 10K type strain sequencing project: providing services to taxonomists for standard genome sequencing and annotation.</title>
        <authorList>
            <consortium name="The Broad Institute Genomics Platform"/>
            <consortium name="The Broad Institute Genome Sequencing Center for Infectious Disease"/>
            <person name="Wu L."/>
            <person name="Ma J."/>
        </authorList>
    </citation>
    <scope>NUCLEOTIDE SEQUENCE [LARGE SCALE GENOMIC DNA]</scope>
    <source>
        <strain evidence="2">JCM 17388</strain>
    </source>
</reference>
<keyword evidence="2" id="KW-1185">Reference proteome</keyword>
<evidence type="ECO:0000313" key="2">
    <source>
        <dbReference type="Proteomes" id="UP001501251"/>
    </source>
</evidence>
<dbReference type="Proteomes" id="UP001501251">
    <property type="component" value="Unassembled WGS sequence"/>
</dbReference>
<accession>A0ABP8AV73</accession>
<proteinExistence type="predicted"/>
<organism evidence="1 2">
    <name type="scientific">Streptosporangium oxazolinicum</name>
    <dbReference type="NCBI Taxonomy" id="909287"/>
    <lineage>
        <taxon>Bacteria</taxon>
        <taxon>Bacillati</taxon>
        <taxon>Actinomycetota</taxon>
        <taxon>Actinomycetes</taxon>
        <taxon>Streptosporangiales</taxon>
        <taxon>Streptosporangiaceae</taxon>
        <taxon>Streptosporangium</taxon>
    </lineage>
</organism>
<name>A0ABP8AV73_9ACTN</name>
<dbReference type="RefSeq" id="WP_344918447.1">
    <property type="nucleotide sequence ID" value="NZ_BAABAQ010000004.1"/>
</dbReference>